<protein>
    <submittedName>
        <fullName evidence="3">Extracellular solute-binding protein</fullName>
    </submittedName>
</protein>
<feature type="chain" id="PRO_5038969631" evidence="2">
    <location>
        <begin position="23"/>
        <end position="461"/>
    </location>
</feature>
<dbReference type="PANTHER" id="PTHR43649">
    <property type="entry name" value="ARABINOSE-BINDING PROTEIN-RELATED"/>
    <property type="match status" value="1"/>
</dbReference>
<sequence>MFKLKGTLVPVLATGLMASLLAGCGGNNADNNNGGNSAAPSSSAPASQTASESPSDEPVTLRFASWIPKSQMEPLLAEYKKEKPNVTVDYTELVENNDSDEGLKKLDLLVASGTELDVAMFPSATEYSKRAGLDLLAPLNDLLAAEGIASVTDEYTVDPSIDGQVFALPDTYENYFVLLNKDMLDQAGLAVPTDWTWDDFYDYARKLSSGDGANRVYGTYFHSWPMYMELALLNQSQDNNLINNGVLKVDSPEIRQSLEIRHQMEVVDKSAIPYSDTISQKLAYRPVYFSQKAAMIVTGNWMITESGGSDEFPATFVSAFAPMPANKEGDPSGVSPANGNFMSVVKSSKNQQAAYEFIRWYTTKGEEFNNVYSAWKKQDVDRFIEGIKSKVQSPDMIDTESLSYVIKNSPTTPLNIPPAYQSELDDAYVKEAEKFVLGQQDIETTVKNAATALQKIVDANK</sequence>
<feature type="compositionally biased region" description="Low complexity" evidence="1">
    <location>
        <begin position="32"/>
        <end position="53"/>
    </location>
</feature>
<dbReference type="SUPFAM" id="SSF53850">
    <property type="entry name" value="Periplasmic binding protein-like II"/>
    <property type="match status" value="1"/>
</dbReference>
<comment type="caution">
    <text evidence="3">The sequence shown here is derived from an EMBL/GenBank/DDBJ whole genome shotgun (WGS) entry which is preliminary data.</text>
</comment>
<dbReference type="OrthoDB" id="2643984at2"/>
<keyword evidence="4" id="KW-1185">Reference proteome</keyword>
<organism evidence="3 4">
    <name type="scientific">Cohnella fermenti</name>
    <dbReference type="NCBI Taxonomy" id="2565925"/>
    <lineage>
        <taxon>Bacteria</taxon>
        <taxon>Bacillati</taxon>
        <taxon>Bacillota</taxon>
        <taxon>Bacilli</taxon>
        <taxon>Bacillales</taxon>
        <taxon>Paenibacillaceae</taxon>
        <taxon>Cohnella</taxon>
    </lineage>
</organism>
<dbReference type="PANTHER" id="PTHR43649:SF12">
    <property type="entry name" value="DIACETYLCHITOBIOSE BINDING PROTEIN DASA"/>
    <property type="match status" value="1"/>
</dbReference>
<dbReference type="AlphaFoldDB" id="A0A4S4C8Z4"/>
<evidence type="ECO:0000256" key="2">
    <source>
        <dbReference type="SAM" id="SignalP"/>
    </source>
</evidence>
<evidence type="ECO:0000313" key="4">
    <source>
        <dbReference type="Proteomes" id="UP000310636"/>
    </source>
</evidence>
<name>A0A4S4C8Z4_9BACL</name>
<evidence type="ECO:0000256" key="1">
    <source>
        <dbReference type="SAM" id="MobiDB-lite"/>
    </source>
</evidence>
<dbReference type="Gene3D" id="3.40.190.10">
    <property type="entry name" value="Periplasmic binding protein-like II"/>
    <property type="match status" value="1"/>
</dbReference>
<accession>A0A4S4C8Z4</accession>
<keyword evidence="2" id="KW-0732">Signal</keyword>
<reference evidence="3 4" key="1">
    <citation type="submission" date="2019-04" db="EMBL/GenBank/DDBJ databases">
        <title>Cohnella sp. nov. isolated from preserved vegetables.</title>
        <authorList>
            <person name="Lin S.-Y."/>
            <person name="Hung M.-H."/>
            <person name="Young C.-C."/>
        </authorList>
    </citation>
    <scope>NUCLEOTIDE SEQUENCE [LARGE SCALE GENOMIC DNA]</scope>
    <source>
        <strain evidence="3 4">CC-MHH1044</strain>
    </source>
</reference>
<dbReference type="PROSITE" id="PS51257">
    <property type="entry name" value="PROKAR_LIPOPROTEIN"/>
    <property type="match status" value="1"/>
</dbReference>
<gene>
    <name evidence="3" type="ORF">E6C55_00315</name>
</gene>
<dbReference type="InterPro" id="IPR050490">
    <property type="entry name" value="Bact_solute-bd_prot1"/>
</dbReference>
<feature type="signal peptide" evidence="2">
    <location>
        <begin position="1"/>
        <end position="22"/>
    </location>
</feature>
<evidence type="ECO:0000313" key="3">
    <source>
        <dbReference type="EMBL" id="THF84464.1"/>
    </source>
</evidence>
<dbReference type="InterPro" id="IPR006059">
    <property type="entry name" value="SBP"/>
</dbReference>
<dbReference type="Pfam" id="PF01547">
    <property type="entry name" value="SBP_bac_1"/>
    <property type="match status" value="1"/>
</dbReference>
<dbReference type="Proteomes" id="UP000310636">
    <property type="component" value="Unassembled WGS sequence"/>
</dbReference>
<dbReference type="RefSeq" id="WP_136367779.1">
    <property type="nucleotide sequence ID" value="NZ_SSOB01000001.1"/>
</dbReference>
<feature type="region of interest" description="Disordered" evidence="1">
    <location>
        <begin position="32"/>
        <end position="59"/>
    </location>
</feature>
<proteinExistence type="predicted"/>
<dbReference type="EMBL" id="SSOB01000001">
    <property type="protein sequence ID" value="THF84464.1"/>
    <property type="molecule type" value="Genomic_DNA"/>
</dbReference>